<dbReference type="AlphaFoldDB" id="A0A841ZLA2"/>
<dbReference type="InterPro" id="IPR050680">
    <property type="entry name" value="YpeA/RimI_acetyltransf"/>
</dbReference>
<proteinExistence type="predicted"/>
<reference evidence="4 5" key="1">
    <citation type="submission" date="2020-03" db="EMBL/GenBank/DDBJ databases">
        <title>Soil Listeria distribution.</title>
        <authorList>
            <person name="Liao J."/>
            <person name="Wiedmann M."/>
        </authorList>
    </citation>
    <scope>NUCLEOTIDE SEQUENCE [LARGE SCALE GENOMIC DNA]</scope>
    <source>
        <strain evidence="4 5">FSL L7-1507</strain>
    </source>
</reference>
<dbReference type="PANTHER" id="PTHR43420">
    <property type="entry name" value="ACETYLTRANSFERASE"/>
    <property type="match status" value="1"/>
</dbReference>
<feature type="domain" description="N-acetyltransferase" evidence="3">
    <location>
        <begin position="1"/>
        <end position="139"/>
    </location>
</feature>
<dbReference type="Gene3D" id="3.40.630.30">
    <property type="match status" value="1"/>
</dbReference>
<evidence type="ECO:0000313" key="4">
    <source>
        <dbReference type="EMBL" id="MBC1520302.1"/>
    </source>
</evidence>
<dbReference type="RefSeq" id="WP_185371887.1">
    <property type="nucleotide sequence ID" value="NZ_JAARRM010000001.1"/>
</dbReference>
<dbReference type="CDD" id="cd04301">
    <property type="entry name" value="NAT_SF"/>
    <property type="match status" value="1"/>
</dbReference>
<keyword evidence="2" id="KW-0012">Acyltransferase</keyword>
<evidence type="ECO:0000313" key="5">
    <source>
        <dbReference type="Proteomes" id="UP000559885"/>
    </source>
</evidence>
<gene>
    <name evidence="4" type="ORF">HB912_01420</name>
</gene>
<sequence>MDIREIDLTINQERLIEMLDAHMASLKEALFPYQKEYFSFASYEGGEYTGGITGEILWNTAHISLLAVDPAKKGRGIGKTLLKQAEDYAKQNQCTQIHLETMSYQAPLFYEKNGFEIFGELKDFMQPGVTRFYLVKRLG</sequence>
<keyword evidence="1 4" id="KW-0808">Transferase</keyword>
<evidence type="ECO:0000256" key="2">
    <source>
        <dbReference type="ARBA" id="ARBA00023315"/>
    </source>
</evidence>
<dbReference type="Pfam" id="PF00583">
    <property type="entry name" value="Acetyltransf_1"/>
    <property type="match status" value="1"/>
</dbReference>
<dbReference type="InterPro" id="IPR000182">
    <property type="entry name" value="GNAT_dom"/>
</dbReference>
<evidence type="ECO:0000256" key="1">
    <source>
        <dbReference type="ARBA" id="ARBA00022679"/>
    </source>
</evidence>
<dbReference type="EMBL" id="JAARRM010000001">
    <property type="protein sequence ID" value="MBC1520302.1"/>
    <property type="molecule type" value="Genomic_DNA"/>
</dbReference>
<dbReference type="SUPFAM" id="SSF55729">
    <property type="entry name" value="Acyl-CoA N-acyltransferases (Nat)"/>
    <property type="match status" value="1"/>
</dbReference>
<dbReference type="PROSITE" id="PS51186">
    <property type="entry name" value="GNAT"/>
    <property type="match status" value="1"/>
</dbReference>
<name>A0A841ZLA2_9LIST</name>
<dbReference type="InterPro" id="IPR016181">
    <property type="entry name" value="Acyl_CoA_acyltransferase"/>
</dbReference>
<organism evidence="4 5">
    <name type="scientific">Listeria aquatica</name>
    <dbReference type="NCBI Taxonomy" id="1494960"/>
    <lineage>
        <taxon>Bacteria</taxon>
        <taxon>Bacillati</taxon>
        <taxon>Bacillota</taxon>
        <taxon>Bacilli</taxon>
        <taxon>Bacillales</taxon>
        <taxon>Listeriaceae</taxon>
        <taxon>Listeria</taxon>
    </lineage>
</organism>
<dbReference type="GO" id="GO:0016747">
    <property type="term" value="F:acyltransferase activity, transferring groups other than amino-acyl groups"/>
    <property type="evidence" value="ECO:0007669"/>
    <property type="project" value="InterPro"/>
</dbReference>
<evidence type="ECO:0000259" key="3">
    <source>
        <dbReference type="PROSITE" id="PS51186"/>
    </source>
</evidence>
<protein>
    <submittedName>
        <fullName evidence="4">GNAT family N-acetyltransferase</fullName>
    </submittedName>
</protein>
<dbReference type="Proteomes" id="UP000559885">
    <property type="component" value="Unassembled WGS sequence"/>
</dbReference>
<accession>A0A841ZLA2</accession>
<comment type="caution">
    <text evidence="4">The sequence shown here is derived from an EMBL/GenBank/DDBJ whole genome shotgun (WGS) entry which is preliminary data.</text>
</comment>